<dbReference type="AlphaFoldDB" id="A0A0A9A9B8"/>
<organism evidence="1">
    <name type="scientific">Arundo donax</name>
    <name type="common">Giant reed</name>
    <name type="synonym">Donax arundinaceus</name>
    <dbReference type="NCBI Taxonomy" id="35708"/>
    <lineage>
        <taxon>Eukaryota</taxon>
        <taxon>Viridiplantae</taxon>
        <taxon>Streptophyta</taxon>
        <taxon>Embryophyta</taxon>
        <taxon>Tracheophyta</taxon>
        <taxon>Spermatophyta</taxon>
        <taxon>Magnoliopsida</taxon>
        <taxon>Liliopsida</taxon>
        <taxon>Poales</taxon>
        <taxon>Poaceae</taxon>
        <taxon>PACMAD clade</taxon>
        <taxon>Arundinoideae</taxon>
        <taxon>Arundineae</taxon>
        <taxon>Arundo</taxon>
    </lineage>
</organism>
<evidence type="ECO:0000313" key="1">
    <source>
        <dbReference type="EMBL" id="JAD46538.1"/>
    </source>
</evidence>
<dbReference type="EMBL" id="GBRH01251357">
    <property type="protein sequence ID" value="JAD46538.1"/>
    <property type="molecule type" value="Transcribed_RNA"/>
</dbReference>
<accession>A0A0A9A9B8</accession>
<protein>
    <submittedName>
        <fullName evidence="1">Uncharacterized protein</fullName>
    </submittedName>
</protein>
<reference evidence="1" key="1">
    <citation type="submission" date="2014-09" db="EMBL/GenBank/DDBJ databases">
        <authorList>
            <person name="Magalhaes I.L.F."/>
            <person name="Oliveira U."/>
            <person name="Santos F.R."/>
            <person name="Vidigal T.H.D.A."/>
            <person name="Brescovit A.D."/>
            <person name="Santos A.J."/>
        </authorList>
    </citation>
    <scope>NUCLEOTIDE SEQUENCE</scope>
    <source>
        <tissue evidence="1">Shoot tissue taken approximately 20 cm above the soil surface</tissue>
    </source>
</reference>
<proteinExistence type="predicted"/>
<reference evidence="1" key="2">
    <citation type="journal article" date="2015" name="Data Brief">
        <title>Shoot transcriptome of the giant reed, Arundo donax.</title>
        <authorList>
            <person name="Barrero R.A."/>
            <person name="Guerrero F.D."/>
            <person name="Moolhuijzen P."/>
            <person name="Goolsby J.A."/>
            <person name="Tidwell J."/>
            <person name="Bellgard S.E."/>
            <person name="Bellgard M.I."/>
        </authorList>
    </citation>
    <scope>NUCLEOTIDE SEQUENCE</scope>
    <source>
        <tissue evidence="1">Shoot tissue taken approximately 20 cm above the soil surface</tissue>
    </source>
</reference>
<name>A0A0A9A9B8_ARUDO</name>
<sequence length="32" mass="3776">MAVYTLTEEIQKWENSNMIGIHIEQREKLSIA</sequence>